<dbReference type="PANTHER" id="PTHR24320:SF252">
    <property type="entry name" value="DEHYDROGENASE_REDUCTASE FAMILY PROTEIN, PUTATIVE (AFU_ORTHOLOGUE AFUA_3G08550)-RELATED"/>
    <property type="match status" value="1"/>
</dbReference>
<dbReference type="AlphaFoldDB" id="A0A9P5Q1N9"/>
<dbReference type="PANTHER" id="PTHR24320">
    <property type="entry name" value="RETINOL DEHYDROGENASE"/>
    <property type="match status" value="1"/>
</dbReference>
<dbReference type="InterPro" id="IPR036291">
    <property type="entry name" value="NAD(P)-bd_dom_sf"/>
</dbReference>
<keyword evidence="2" id="KW-0521">NADP</keyword>
<reference evidence="4" key="1">
    <citation type="submission" date="2020-11" db="EMBL/GenBank/DDBJ databases">
        <authorList>
            <consortium name="DOE Joint Genome Institute"/>
            <person name="Ahrendt S."/>
            <person name="Riley R."/>
            <person name="Andreopoulos W."/>
            <person name="Labutti K."/>
            <person name="Pangilinan J."/>
            <person name="Ruiz-Duenas F.J."/>
            <person name="Barrasa J.M."/>
            <person name="Sanchez-Garcia M."/>
            <person name="Camarero S."/>
            <person name="Miyauchi S."/>
            <person name="Serrano A."/>
            <person name="Linde D."/>
            <person name="Babiker R."/>
            <person name="Drula E."/>
            <person name="Ayuso-Fernandez I."/>
            <person name="Pacheco R."/>
            <person name="Padilla G."/>
            <person name="Ferreira P."/>
            <person name="Barriuso J."/>
            <person name="Kellner H."/>
            <person name="Castanera R."/>
            <person name="Alfaro M."/>
            <person name="Ramirez L."/>
            <person name="Pisabarro A.G."/>
            <person name="Kuo A."/>
            <person name="Tritt A."/>
            <person name="Lipzen A."/>
            <person name="He G."/>
            <person name="Yan M."/>
            <person name="Ng V."/>
            <person name="Cullen D."/>
            <person name="Martin F."/>
            <person name="Rosso M.-N."/>
            <person name="Henrissat B."/>
            <person name="Hibbett D."/>
            <person name="Martinez A.T."/>
            <person name="Grigoriev I.V."/>
        </authorList>
    </citation>
    <scope>NUCLEOTIDE SEQUENCE</scope>
    <source>
        <strain evidence="4">AH 40177</strain>
    </source>
</reference>
<name>A0A9P5Q1N9_9AGAR</name>
<comment type="caution">
    <text evidence="4">The sequence shown here is derived from an EMBL/GenBank/DDBJ whole genome shotgun (WGS) entry which is preliminary data.</text>
</comment>
<evidence type="ECO:0000256" key="2">
    <source>
        <dbReference type="ARBA" id="ARBA00022857"/>
    </source>
</evidence>
<evidence type="ECO:0000313" key="5">
    <source>
        <dbReference type="Proteomes" id="UP000772434"/>
    </source>
</evidence>
<dbReference type="OrthoDB" id="542013at2759"/>
<dbReference type="SUPFAM" id="SSF51735">
    <property type="entry name" value="NAD(P)-binding Rossmann-fold domains"/>
    <property type="match status" value="1"/>
</dbReference>
<protein>
    <submittedName>
        <fullName evidence="4">Uncharacterized protein</fullName>
    </submittedName>
</protein>
<accession>A0A9P5Q1N9</accession>
<evidence type="ECO:0000256" key="3">
    <source>
        <dbReference type="ARBA" id="ARBA00023002"/>
    </source>
</evidence>
<sequence length="227" mass="24887">MSKVEEAEKFVAGHNSAKSNYWANLDLTSFRSVSAFYTQTRTDGNLRTLQVNYLSNVLLCILLLPNLVKASAPSAPSRLVLVSSDVHYSLRKEYCTASVMRQRTILSKSSRLLPEVNIVISSVNPGFCYSKLTRETEAHFPGNIWVPLLKAAVARPAEVGGSVLVRATLMLGAHTGDGGLAEWHGRYLSSCLGVAEESDLLLGDSGEAFSRKLWDDTEILQLYTVYG</sequence>
<dbReference type="GO" id="GO:0016491">
    <property type="term" value="F:oxidoreductase activity"/>
    <property type="evidence" value="ECO:0007669"/>
    <property type="project" value="UniProtKB-KW"/>
</dbReference>
<dbReference type="EMBL" id="JADNRY010000024">
    <property type="protein sequence ID" value="KAF9072477.1"/>
    <property type="molecule type" value="Genomic_DNA"/>
</dbReference>
<evidence type="ECO:0000256" key="1">
    <source>
        <dbReference type="ARBA" id="ARBA00006484"/>
    </source>
</evidence>
<dbReference type="Proteomes" id="UP000772434">
    <property type="component" value="Unassembled WGS sequence"/>
</dbReference>
<evidence type="ECO:0000313" key="4">
    <source>
        <dbReference type="EMBL" id="KAF9072477.1"/>
    </source>
</evidence>
<comment type="similarity">
    <text evidence="1">Belongs to the short-chain dehydrogenases/reductases (SDR) family.</text>
</comment>
<organism evidence="4 5">
    <name type="scientific">Rhodocollybia butyracea</name>
    <dbReference type="NCBI Taxonomy" id="206335"/>
    <lineage>
        <taxon>Eukaryota</taxon>
        <taxon>Fungi</taxon>
        <taxon>Dikarya</taxon>
        <taxon>Basidiomycota</taxon>
        <taxon>Agaricomycotina</taxon>
        <taxon>Agaricomycetes</taxon>
        <taxon>Agaricomycetidae</taxon>
        <taxon>Agaricales</taxon>
        <taxon>Marasmiineae</taxon>
        <taxon>Omphalotaceae</taxon>
        <taxon>Rhodocollybia</taxon>
    </lineage>
</organism>
<keyword evidence="5" id="KW-1185">Reference proteome</keyword>
<gene>
    <name evidence="4" type="ORF">BDP27DRAFT_1320524</name>
</gene>
<proteinExistence type="inferred from homology"/>
<keyword evidence="3" id="KW-0560">Oxidoreductase</keyword>
<dbReference type="Gene3D" id="3.40.50.720">
    <property type="entry name" value="NAD(P)-binding Rossmann-like Domain"/>
    <property type="match status" value="1"/>
</dbReference>